<dbReference type="Proteomes" id="UP000093080">
    <property type="component" value="Unassembled WGS sequence"/>
</dbReference>
<dbReference type="PANTHER" id="PTHR35004:SF6">
    <property type="entry name" value="TRANSPOSASE"/>
    <property type="match status" value="1"/>
</dbReference>
<dbReference type="OrthoDB" id="9798623at2"/>
<keyword evidence="3" id="KW-0238">DNA-binding</keyword>
<dbReference type="AlphaFoldDB" id="A0A1B9F7L4"/>
<dbReference type="GO" id="GO:0003677">
    <property type="term" value="F:DNA binding"/>
    <property type="evidence" value="ECO:0007669"/>
    <property type="project" value="UniProtKB-KW"/>
</dbReference>
<dbReference type="EMBL" id="MAGO01000003">
    <property type="protein sequence ID" value="OCC15880.1"/>
    <property type="molecule type" value="Genomic_DNA"/>
</dbReference>
<organism evidence="7 8">
    <name type="scientific">Dissulfuribacter thermophilus</name>
    <dbReference type="NCBI Taxonomy" id="1156395"/>
    <lineage>
        <taxon>Bacteria</taxon>
        <taxon>Pseudomonadati</taxon>
        <taxon>Thermodesulfobacteriota</taxon>
        <taxon>Dissulfuribacteria</taxon>
        <taxon>Dissulfuribacterales</taxon>
        <taxon>Dissulfuribacteraceae</taxon>
        <taxon>Dissulfuribacter</taxon>
    </lineage>
</organism>
<evidence type="ECO:0000259" key="5">
    <source>
        <dbReference type="PROSITE" id="PS50531"/>
    </source>
</evidence>
<dbReference type="PATRIC" id="fig|1156395.6.peg.816"/>
<evidence type="ECO:0000313" key="8">
    <source>
        <dbReference type="Proteomes" id="UP000093080"/>
    </source>
</evidence>
<dbReference type="InterPro" id="IPR009057">
    <property type="entry name" value="Homeodomain-like_sf"/>
</dbReference>
<dbReference type="GO" id="GO:0015074">
    <property type="term" value="P:DNA integration"/>
    <property type="evidence" value="ECO:0007669"/>
    <property type="project" value="InterPro"/>
</dbReference>
<dbReference type="Pfam" id="PF22483">
    <property type="entry name" value="Mu-transpos_C_2"/>
    <property type="match status" value="1"/>
</dbReference>
<comment type="similarity">
    <text evidence="1">Belongs to the transposase IS21/IS408/IS1162 family.</text>
</comment>
<dbReference type="InterPro" id="IPR054353">
    <property type="entry name" value="IstA-like_C"/>
</dbReference>
<dbReference type="SUPFAM" id="SSF46689">
    <property type="entry name" value="Homeodomain-like"/>
    <property type="match status" value="1"/>
</dbReference>
<dbReference type="STRING" id="1156395.DBT_0805"/>
<dbReference type="SUPFAM" id="SSF53098">
    <property type="entry name" value="Ribonuclease H-like"/>
    <property type="match status" value="1"/>
</dbReference>
<dbReference type="InterPro" id="IPR001584">
    <property type="entry name" value="Integrase_cat-core"/>
</dbReference>
<keyword evidence="8" id="KW-1185">Reference proteome</keyword>
<keyword evidence="4" id="KW-0233">DNA recombination</keyword>
<protein>
    <submittedName>
        <fullName evidence="7">Mobile element protein</fullName>
    </submittedName>
</protein>
<dbReference type="Gene3D" id="1.10.10.60">
    <property type="entry name" value="Homeodomain-like"/>
    <property type="match status" value="1"/>
</dbReference>
<dbReference type="PROSITE" id="PS50994">
    <property type="entry name" value="INTEGRASE"/>
    <property type="match status" value="1"/>
</dbReference>
<dbReference type="InterPro" id="IPR012337">
    <property type="entry name" value="RNaseH-like_sf"/>
</dbReference>
<keyword evidence="2" id="KW-0815">Transposition</keyword>
<evidence type="ECO:0000313" key="7">
    <source>
        <dbReference type="EMBL" id="OCC15880.1"/>
    </source>
</evidence>
<dbReference type="InterPro" id="IPR017894">
    <property type="entry name" value="HTH_IS21_transposase_type"/>
</dbReference>
<dbReference type="Pfam" id="PF00665">
    <property type="entry name" value="rve"/>
    <property type="match status" value="1"/>
</dbReference>
<reference evidence="7 8" key="1">
    <citation type="submission" date="2016-06" db="EMBL/GenBank/DDBJ databases">
        <title>Respiratory ammonification of nitrate coupled to the oxidation of elemental sulfur in deep-sea autotrophic thermophilic bacteria.</title>
        <authorList>
            <person name="Slobodkina G.B."/>
            <person name="Mardanov A.V."/>
            <person name="Ravin N.V."/>
            <person name="Frolova A.A."/>
            <person name="Viryasiv M.B."/>
            <person name="Chernyh N.A."/>
            <person name="Bonch-Osmolovskaya E.A."/>
            <person name="Slobodkin A.I."/>
        </authorList>
    </citation>
    <scope>NUCLEOTIDE SEQUENCE [LARGE SCALE GENOMIC DNA]</scope>
    <source>
        <strain evidence="7 8">S69</strain>
    </source>
</reference>
<comment type="caution">
    <text evidence="7">The sequence shown here is derived from an EMBL/GenBank/DDBJ whole genome shotgun (WGS) entry which is preliminary data.</text>
</comment>
<dbReference type="PROSITE" id="PS50531">
    <property type="entry name" value="HTH_IS21"/>
    <property type="match status" value="1"/>
</dbReference>
<evidence type="ECO:0000256" key="1">
    <source>
        <dbReference type="ARBA" id="ARBA00009277"/>
    </source>
</evidence>
<accession>A0A1B9F7L4</accession>
<dbReference type="InterPro" id="IPR025246">
    <property type="entry name" value="IS30-like_HTH"/>
</dbReference>
<dbReference type="GO" id="GO:0032196">
    <property type="term" value="P:transposition"/>
    <property type="evidence" value="ECO:0007669"/>
    <property type="project" value="UniProtKB-KW"/>
</dbReference>
<dbReference type="PANTHER" id="PTHR35004">
    <property type="entry name" value="TRANSPOSASE RV3428C-RELATED"/>
    <property type="match status" value="1"/>
</dbReference>
<name>A0A1B9F7L4_9BACT</name>
<dbReference type="GO" id="GO:0006310">
    <property type="term" value="P:DNA recombination"/>
    <property type="evidence" value="ECO:0007669"/>
    <property type="project" value="UniProtKB-KW"/>
</dbReference>
<feature type="domain" description="HTH IS21-type" evidence="5">
    <location>
        <begin position="1"/>
        <end position="60"/>
    </location>
</feature>
<dbReference type="Pfam" id="PF13936">
    <property type="entry name" value="HTH_38"/>
    <property type="match status" value="1"/>
</dbReference>
<sequence>MDIKAMYRRGMSIRAISRQLGIHRNTVKRHLESETFPEYRQRKRKGSILDQYKQVIDDYLAEGDYQATWIYERLKAMGYKGSYKTVQKYVRRVRERRTRLAYIRFETEPGYQAQVDWGEFQFGGKRFYAFVMVLGYSRGMYVEFVRDRSLEVFFDCHIRAFKYFGGVPEEILYDNMKQVVIERKGGHVKYNLEFMHFANHYGFTPKLCPPYSPWVKGKVERPMSYIRGRFCKGYEYRSLGRLNKDIRVWLYHTANKRRHGTHNEIIQERIEHERKYLGKLPPKDFDTSIKVFRKVYKDCQISYNGNRYVVPHSVVGKKVMLKIKNGLIHIYHDDLLLASYPESHAKHEVIGDRRFYHDLMHDTSQKSRKYKEEKKRTTLGLTTSSLYPQVEYRPLSEYERLIPGGAPWNN</sequence>
<proteinExistence type="inferred from homology"/>
<gene>
    <name evidence="7" type="ORF">DBT_0805</name>
</gene>
<dbReference type="RefSeq" id="WP_067616599.1">
    <property type="nucleotide sequence ID" value="NZ_MAGO01000003.1"/>
</dbReference>
<dbReference type="NCBIfam" id="NF033546">
    <property type="entry name" value="transpos_IS21"/>
    <property type="match status" value="1"/>
</dbReference>
<evidence type="ECO:0000256" key="3">
    <source>
        <dbReference type="ARBA" id="ARBA00023125"/>
    </source>
</evidence>
<dbReference type="InterPro" id="IPR036397">
    <property type="entry name" value="RNaseH_sf"/>
</dbReference>
<evidence type="ECO:0000256" key="2">
    <source>
        <dbReference type="ARBA" id="ARBA00022578"/>
    </source>
</evidence>
<evidence type="ECO:0000259" key="6">
    <source>
        <dbReference type="PROSITE" id="PS50994"/>
    </source>
</evidence>
<evidence type="ECO:0000256" key="4">
    <source>
        <dbReference type="ARBA" id="ARBA00023172"/>
    </source>
</evidence>
<dbReference type="Gene3D" id="3.30.420.10">
    <property type="entry name" value="Ribonuclease H-like superfamily/Ribonuclease H"/>
    <property type="match status" value="1"/>
</dbReference>
<feature type="domain" description="Integrase catalytic" evidence="6">
    <location>
        <begin position="105"/>
        <end position="274"/>
    </location>
</feature>